<dbReference type="InterPro" id="IPR008069">
    <property type="entry name" value="Cyt_P450_E_grp-I_CYP2D-like"/>
</dbReference>
<dbReference type="GO" id="GO:0006082">
    <property type="term" value="P:organic acid metabolic process"/>
    <property type="evidence" value="ECO:0007669"/>
    <property type="project" value="TreeGrafter"/>
</dbReference>
<evidence type="ECO:0000256" key="1">
    <source>
        <dbReference type="ARBA" id="ARBA00004370"/>
    </source>
</evidence>
<evidence type="ECO:0000256" key="8">
    <source>
        <dbReference type="RuleBase" id="RU000461"/>
    </source>
</evidence>
<dbReference type="GO" id="GO:0016712">
    <property type="term" value="F:oxidoreductase activity, acting on paired donors, with incorporation or reduction of molecular oxygen, reduced flavin or flavoprotein as one donor, and incorporation of one atom of oxygen"/>
    <property type="evidence" value="ECO:0007669"/>
    <property type="project" value="InterPro"/>
</dbReference>
<protein>
    <submittedName>
        <fullName evidence="10">Cytochrome P450 2J6-like</fullName>
    </submittedName>
</protein>
<comment type="cofactor">
    <cofactor evidence="7">
        <name>heme</name>
        <dbReference type="ChEBI" id="CHEBI:30413"/>
    </cofactor>
</comment>
<evidence type="ECO:0000256" key="4">
    <source>
        <dbReference type="ARBA" id="ARBA00023002"/>
    </source>
</evidence>
<dbReference type="RefSeq" id="XP_022082207.1">
    <property type="nucleotide sequence ID" value="XM_022226515.1"/>
</dbReference>
<dbReference type="GO" id="GO:0005737">
    <property type="term" value="C:cytoplasm"/>
    <property type="evidence" value="ECO:0007669"/>
    <property type="project" value="TreeGrafter"/>
</dbReference>
<dbReference type="OMA" id="RFKERDS"/>
<dbReference type="InterPro" id="IPR036396">
    <property type="entry name" value="Cyt_P450_sf"/>
</dbReference>
<dbReference type="OrthoDB" id="1103324at2759"/>
<proteinExistence type="inferred from homology"/>
<sequence>MEAFAGMNLLDARSALLGVAVFLLLYRLLRRPPRNLPPGPRGWPLLGNLPQLVRVRAEPHRYFSKLADRYGKVVSVKLAGNLIVVLHGADAIREAFNQPQLSARPKLYVSEKLRPGVGIFVSSGEIWTEIRRFSLTVLRGLGVGKSSFEENIATEANFLIDEWKKVDGAPFDPRHLISRSVSNVICAVVFGERFQYTDVNFRRLIQYTDDVFEQIGAGGAIEFSPLFAKLTFLPFVRKYRDAAQALIDQIFLMVDVHNQDFDADNIRDFTDAFKKEETKHGGTSEVFNENNMRQVVGDLFVAGSETTSTTLRWSLLYMMAYPQVQAHVQKELDEVTKRNRFPRMSDKPDLPYTEAVICEIQRISTIVPLAVPHISSEDTTLFGYDIPKGTVVLSNLWHSHYDPTIWKEPEAFRPERFLDDNQKVITCEELTPFGMGRRICLGEHLARMELFIFFTLLLHEFTFKNPPDAPPVTLEGINNATWAPKDFKVCAVPRG</sequence>
<dbReference type="PANTHER" id="PTHR24300">
    <property type="entry name" value="CYTOCHROME P450 508A4-RELATED"/>
    <property type="match status" value="1"/>
</dbReference>
<keyword evidence="5 7" id="KW-0408">Iron</keyword>
<dbReference type="InterPro" id="IPR001128">
    <property type="entry name" value="Cyt_P450"/>
</dbReference>
<organism evidence="9 10">
    <name type="scientific">Acanthaster planci</name>
    <name type="common">Crown-of-thorns starfish</name>
    <dbReference type="NCBI Taxonomy" id="133434"/>
    <lineage>
        <taxon>Eukaryota</taxon>
        <taxon>Metazoa</taxon>
        <taxon>Echinodermata</taxon>
        <taxon>Eleutherozoa</taxon>
        <taxon>Asterozoa</taxon>
        <taxon>Asteroidea</taxon>
        <taxon>Valvatacea</taxon>
        <taxon>Valvatida</taxon>
        <taxon>Acanthasteridae</taxon>
        <taxon>Acanthaster</taxon>
    </lineage>
</organism>
<evidence type="ECO:0000313" key="10">
    <source>
        <dbReference type="RefSeq" id="XP_022082207.1"/>
    </source>
</evidence>
<evidence type="ECO:0000256" key="6">
    <source>
        <dbReference type="ARBA" id="ARBA00023136"/>
    </source>
</evidence>
<dbReference type="AlphaFoldDB" id="A0A8B7XPV4"/>
<keyword evidence="4 8" id="KW-0560">Oxidoreductase</keyword>
<gene>
    <name evidence="10" type="primary">LOC110974714</name>
</gene>
<keyword evidence="9" id="KW-1185">Reference proteome</keyword>
<dbReference type="KEGG" id="aplc:110974714"/>
<accession>A0A8B7XPV4</accession>
<evidence type="ECO:0000256" key="5">
    <source>
        <dbReference type="ARBA" id="ARBA00023004"/>
    </source>
</evidence>
<comment type="similarity">
    <text evidence="2 8">Belongs to the cytochrome P450 family.</text>
</comment>
<evidence type="ECO:0000313" key="9">
    <source>
        <dbReference type="Proteomes" id="UP000694845"/>
    </source>
</evidence>
<dbReference type="PROSITE" id="PS00086">
    <property type="entry name" value="CYTOCHROME_P450"/>
    <property type="match status" value="1"/>
</dbReference>
<comment type="subcellular location">
    <subcellularLocation>
        <location evidence="1">Membrane</location>
    </subcellularLocation>
</comment>
<dbReference type="GO" id="GO:0006805">
    <property type="term" value="P:xenobiotic metabolic process"/>
    <property type="evidence" value="ECO:0007669"/>
    <property type="project" value="TreeGrafter"/>
</dbReference>
<dbReference type="InterPro" id="IPR017972">
    <property type="entry name" value="Cyt_P450_CS"/>
</dbReference>
<keyword evidence="8" id="KW-0503">Monooxygenase</keyword>
<dbReference type="GO" id="GO:0005506">
    <property type="term" value="F:iron ion binding"/>
    <property type="evidence" value="ECO:0007669"/>
    <property type="project" value="InterPro"/>
</dbReference>
<keyword evidence="6" id="KW-0472">Membrane</keyword>
<dbReference type="Proteomes" id="UP000694845">
    <property type="component" value="Unplaced"/>
</dbReference>
<dbReference type="Pfam" id="PF00067">
    <property type="entry name" value="p450"/>
    <property type="match status" value="1"/>
</dbReference>
<dbReference type="PRINTS" id="PR00463">
    <property type="entry name" value="EP450I"/>
</dbReference>
<dbReference type="InterPro" id="IPR002401">
    <property type="entry name" value="Cyt_P450_E_grp-I"/>
</dbReference>
<dbReference type="SUPFAM" id="SSF48264">
    <property type="entry name" value="Cytochrome P450"/>
    <property type="match status" value="1"/>
</dbReference>
<evidence type="ECO:0000256" key="7">
    <source>
        <dbReference type="PIRSR" id="PIRSR602401-1"/>
    </source>
</evidence>
<dbReference type="FunFam" id="1.10.630.10:FF:000004">
    <property type="entry name" value="cytochrome P450 2D15 isoform X1"/>
    <property type="match status" value="1"/>
</dbReference>
<keyword evidence="7 8" id="KW-0349">Heme</keyword>
<keyword evidence="3 7" id="KW-0479">Metal-binding</keyword>
<evidence type="ECO:0000256" key="2">
    <source>
        <dbReference type="ARBA" id="ARBA00010617"/>
    </source>
</evidence>
<reference evidence="10" key="1">
    <citation type="submission" date="2025-08" db="UniProtKB">
        <authorList>
            <consortium name="RefSeq"/>
        </authorList>
    </citation>
    <scope>IDENTIFICATION</scope>
</reference>
<dbReference type="PRINTS" id="PR01686">
    <property type="entry name" value="EP450ICYP2D"/>
</dbReference>
<dbReference type="PANTHER" id="PTHR24300:SF397">
    <property type="entry name" value="CYTOCHROME P450 2U1"/>
    <property type="match status" value="1"/>
</dbReference>
<dbReference type="GO" id="GO:0020037">
    <property type="term" value="F:heme binding"/>
    <property type="evidence" value="ECO:0007669"/>
    <property type="project" value="InterPro"/>
</dbReference>
<evidence type="ECO:0000256" key="3">
    <source>
        <dbReference type="ARBA" id="ARBA00022723"/>
    </source>
</evidence>
<dbReference type="GO" id="GO:0016020">
    <property type="term" value="C:membrane"/>
    <property type="evidence" value="ECO:0007669"/>
    <property type="project" value="UniProtKB-SubCell"/>
</dbReference>
<dbReference type="GO" id="GO:0008395">
    <property type="term" value="F:steroid hydroxylase activity"/>
    <property type="evidence" value="ECO:0007669"/>
    <property type="project" value="TreeGrafter"/>
</dbReference>
<dbReference type="InterPro" id="IPR050182">
    <property type="entry name" value="Cytochrome_P450_fam2"/>
</dbReference>
<feature type="binding site" description="axial binding residue" evidence="7">
    <location>
        <position position="440"/>
    </location>
    <ligand>
        <name>heme</name>
        <dbReference type="ChEBI" id="CHEBI:30413"/>
    </ligand>
    <ligandPart>
        <name>Fe</name>
        <dbReference type="ChEBI" id="CHEBI:18248"/>
    </ligandPart>
</feature>
<dbReference type="GeneID" id="110974714"/>
<dbReference type="PRINTS" id="PR00385">
    <property type="entry name" value="P450"/>
</dbReference>
<name>A0A8B7XPV4_ACAPL</name>
<dbReference type="Gene3D" id="1.10.630.10">
    <property type="entry name" value="Cytochrome P450"/>
    <property type="match status" value="1"/>
</dbReference>